<dbReference type="Proteomes" id="UP000639772">
    <property type="component" value="Chromosome 3"/>
</dbReference>
<evidence type="ECO:0000313" key="8">
    <source>
        <dbReference type="Proteomes" id="UP000636800"/>
    </source>
</evidence>
<reference evidence="8 9" key="1">
    <citation type="journal article" date="2020" name="Nat. Food">
        <title>A phased Vanilla planifolia genome enables genetic improvement of flavour and production.</title>
        <authorList>
            <person name="Hasing T."/>
            <person name="Tang H."/>
            <person name="Brym M."/>
            <person name="Khazi F."/>
            <person name="Huang T."/>
            <person name="Chambers A.H."/>
        </authorList>
    </citation>
    <scope>NUCLEOTIDE SEQUENCE [LARGE SCALE GENOMIC DNA]</scope>
    <source>
        <tissue evidence="7">Leaf</tissue>
    </source>
</reference>
<evidence type="ECO:0000313" key="9">
    <source>
        <dbReference type="Proteomes" id="UP000639772"/>
    </source>
</evidence>
<evidence type="ECO:0000256" key="1">
    <source>
        <dbReference type="ARBA" id="ARBA00012513"/>
    </source>
</evidence>
<organism evidence="7 9">
    <name type="scientific">Vanilla planifolia</name>
    <name type="common">Vanilla</name>
    <dbReference type="NCBI Taxonomy" id="51239"/>
    <lineage>
        <taxon>Eukaryota</taxon>
        <taxon>Viridiplantae</taxon>
        <taxon>Streptophyta</taxon>
        <taxon>Embryophyta</taxon>
        <taxon>Tracheophyta</taxon>
        <taxon>Spermatophyta</taxon>
        <taxon>Magnoliopsida</taxon>
        <taxon>Liliopsida</taxon>
        <taxon>Asparagales</taxon>
        <taxon>Orchidaceae</taxon>
        <taxon>Vanilloideae</taxon>
        <taxon>Vanilleae</taxon>
        <taxon>Vanilla</taxon>
    </lineage>
</organism>
<accession>A0A835RQM6</accession>
<keyword evidence="3" id="KW-0418">Kinase</keyword>
<dbReference type="InterPro" id="IPR050588">
    <property type="entry name" value="WNK_Ser-Thr_kinase"/>
</dbReference>
<dbReference type="InterPro" id="IPR011009">
    <property type="entry name" value="Kinase-like_dom_sf"/>
</dbReference>
<evidence type="ECO:0000256" key="3">
    <source>
        <dbReference type="ARBA" id="ARBA00022777"/>
    </source>
</evidence>
<comment type="catalytic activity">
    <reaction evidence="5">
        <text>L-seryl-[protein] + ATP = O-phospho-L-seryl-[protein] + ADP + H(+)</text>
        <dbReference type="Rhea" id="RHEA:17989"/>
        <dbReference type="Rhea" id="RHEA-COMP:9863"/>
        <dbReference type="Rhea" id="RHEA-COMP:11604"/>
        <dbReference type="ChEBI" id="CHEBI:15378"/>
        <dbReference type="ChEBI" id="CHEBI:29999"/>
        <dbReference type="ChEBI" id="CHEBI:30616"/>
        <dbReference type="ChEBI" id="CHEBI:83421"/>
        <dbReference type="ChEBI" id="CHEBI:456216"/>
        <dbReference type="EC" id="2.7.11.1"/>
    </reaction>
</comment>
<dbReference type="GO" id="GO:0004674">
    <property type="term" value="F:protein serine/threonine kinase activity"/>
    <property type="evidence" value="ECO:0007669"/>
    <property type="project" value="UniProtKB-KW"/>
</dbReference>
<name>A0A835RQM6_VANPL</name>
<dbReference type="EMBL" id="JADCNM010000003">
    <property type="protein sequence ID" value="KAG0490458.1"/>
    <property type="molecule type" value="Genomic_DNA"/>
</dbReference>
<protein>
    <recommendedName>
        <fullName evidence="1">non-specific serine/threonine protein kinase</fullName>
        <ecNumber evidence="1">2.7.11.1</ecNumber>
    </recommendedName>
</protein>
<dbReference type="PANTHER" id="PTHR13902">
    <property type="entry name" value="SERINE/THREONINE-PROTEIN KINASE WNK WITH NO LYSINE -RELATED"/>
    <property type="match status" value="1"/>
</dbReference>
<dbReference type="SUPFAM" id="SSF56112">
    <property type="entry name" value="Protein kinase-like (PK-like)"/>
    <property type="match status" value="1"/>
</dbReference>
<sequence>MAPELCEEEYNELVDVYSFACACSRCSPTSNGQRGSNLPRFTRRLTSVMRLPDAFHKLHDTEARRFIGRCLEKRPEALTRNMADAFLQCEDHRCYANSDSPCVEA</sequence>
<keyword evidence="2" id="KW-0723">Serine/threonine-protein kinase</keyword>
<dbReference type="EMBL" id="JADCNL010000003">
    <property type="protein sequence ID" value="KAG0488715.1"/>
    <property type="molecule type" value="Genomic_DNA"/>
</dbReference>
<proteinExistence type="predicted"/>
<keyword evidence="3" id="KW-0808">Transferase</keyword>
<evidence type="ECO:0000256" key="5">
    <source>
        <dbReference type="ARBA" id="ARBA00048679"/>
    </source>
</evidence>
<evidence type="ECO:0000313" key="7">
    <source>
        <dbReference type="EMBL" id="KAG0490458.1"/>
    </source>
</evidence>
<dbReference type="Proteomes" id="UP000636800">
    <property type="component" value="Chromosome 3"/>
</dbReference>
<dbReference type="AlphaFoldDB" id="A0A835RQM6"/>
<comment type="catalytic activity">
    <reaction evidence="4">
        <text>L-threonyl-[protein] + ATP = O-phospho-L-threonyl-[protein] + ADP + H(+)</text>
        <dbReference type="Rhea" id="RHEA:46608"/>
        <dbReference type="Rhea" id="RHEA-COMP:11060"/>
        <dbReference type="Rhea" id="RHEA-COMP:11605"/>
        <dbReference type="ChEBI" id="CHEBI:15378"/>
        <dbReference type="ChEBI" id="CHEBI:30013"/>
        <dbReference type="ChEBI" id="CHEBI:30616"/>
        <dbReference type="ChEBI" id="CHEBI:61977"/>
        <dbReference type="ChEBI" id="CHEBI:456216"/>
        <dbReference type="EC" id="2.7.11.1"/>
    </reaction>
</comment>
<keyword evidence="8" id="KW-1185">Reference proteome</keyword>
<dbReference type="Gene3D" id="1.10.510.10">
    <property type="entry name" value="Transferase(Phosphotransferase) domain 1"/>
    <property type="match status" value="1"/>
</dbReference>
<dbReference type="OrthoDB" id="4062651at2759"/>
<dbReference type="EC" id="2.7.11.1" evidence="1"/>
<comment type="caution">
    <text evidence="7">The sequence shown here is derived from an EMBL/GenBank/DDBJ whole genome shotgun (WGS) entry which is preliminary data.</text>
</comment>
<evidence type="ECO:0000256" key="4">
    <source>
        <dbReference type="ARBA" id="ARBA00047899"/>
    </source>
</evidence>
<evidence type="ECO:0000256" key="2">
    <source>
        <dbReference type="ARBA" id="ARBA00022527"/>
    </source>
</evidence>
<evidence type="ECO:0000313" key="6">
    <source>
        <dbReference type="EMBL" id="KAG0488715.1"/>
    </source>
</evidence>
<gene>
    <name evidence="7" type="ORF">HPP92_007321</name>
    <name evidence="6" type="ORF">HPP92_007526</name>
</gene>